<dbReference type="InterPro" id="IPR025249">
    <property type="entry name" value="TF_NusA_KH_1st"/>
</dbReference>
<dbReference type="InterPro" id="IPR010213">
    <property type="entry name" value="TF_NusA"/>
</dbReference>
<dbReference type="PROSITE" id="PS50126">
    <property type="entry name" value="S1"/>
    <property type="match status" value="1"/>
</dbReference>
<dbReference type="GO" id="GO:0003700">
    <property type="term" value="F:DNA-binding transcription factor activity"/>
    <property type="evidence" value="ECO:0007669"/>
    <property type="project" value="InterPro"/>
</dbReference>
<sequence length="488" mass="55214">MASDMAEAIRQLISEKGISEELIVNTLQEALLAAYKKKFGTSENAVVRFRENYEGVDIYAKKVIVEEDDLEDEVLQMSLDEARGYAEDAEVGDIIEFPVDPQEFDLQSVMVAKQTTRQNFRDISRDTLYAEYKSKQGELIIGYYQRERNNVIYVDLGKVEGIFPKKYQSPREVYHVGDRIKALIYEVDKGKNGLQIVLSRSHAEFVTKLLELEIPEIYDKTIEIFKIVREPGYRTKVAVYSKRDDIDPVGACVGPKGMRSQLISQELEGEKIDFIKYDVDPRQFIKNALSPAEVKTVHILDEAKHSALAIVADKELSIAIGKMGQNVKLANRLCDWSIDVKTEEQYLQDGRNIELKRAADSLFMDAEETVEAVDEGSVLLSDLPGMKNEWLRAFAEANLTLVEDFLAKDDEELSSISGLPMDDIESIKSIIEENIEIVQEETEEVLDSEDEEYTCPDCGTAVTPDMKNCPSCGVELSFEYGDDQEAQR</sequence>
<dbReference type="InterPro" id="IPR009019">
    <property type="entry name" value="KH_sf_prok-type"/>
</dbReference>
<evidence type="ECO:0000256" key="4">
    <source>
        <dbReference type="ARBA" id="ARBA00022884"/>
    </source>
</evidence>
<dbReference type="GO" id="GO:0031564">
    <property type="term" value="P:transcription antitermination"/>
    <property type="evidence" value="ECO:0007669"/>
    <property type="project" value="UniProtKB-KW"/>
</dbReference>
<dbReference type="SUPFAM" id="SSF50249">
    <property type="entry name" value="Nucleic acid-binding proteins"/>
    <property type="match status" value="1"/>
</dbReference>
<gene>
    <name evidence="8" type="ORF">SDC9_12037</name>
</gene>
<dbReference type="InterPro" id="IPR015946">
    <property type="entry name" value="KH_dom-like_a/b"/>
</dbReference>
<dbReference type="SUPFAM" id="SSF54814">
    <property type="entry name" value="Prokaryotic type KH domain (KH-domain type II)"/>
    <property type="match status" value="2"/>
</dbReference>
<dbReference type="Gene3D" id="2.40.50.140">
    <property type="entry name" value="Nucleic acid-binding proteins"/>
    <property type="match status" value="1"/>
</dbReference>
<dbReference type="InterPro" id="IPR012340">
    <property type="entry name" value="NA-bd_OB-fold"/>
</dbReference>
<dbReference type="PANTHER" id="PTHR22648">
    <property type="entry name" value="TRANSCRIPTION TERMINATION FACTOR NUSA"/>
    <property type="match status" value="1"/>
</dbReference>
<dbReference type="FunFam" id="3.30.300.20:FF:000002">
    <property type="entry name" value="Transcription termination/antitermination protein NusA"/>
    <property type="match status" value="1"/>
</dbReference>
<keyword evidence="4" id="KW-0694">RNA-binding</keyword>
<dbReference type="GO" id="GO:0003723">
    <property type="term" value="F:RNA binding"/>
    <property type="evidence" value="ECO:0007669"/>
    <property type="project" value="UniProtKB-KW"/>
</dbReference>
<dbReference type="HAMAP" id="MF_00945_B">
    <property type="entry name" value="NusA_B"/>
    <property type="match status" value="1"/>
</dbReference>
<dbReference type="InterPro" id="IPR036555">
    <property type="entry name" value="NusA_N_sf"/>
</dbReference>
<accession>A0A644THL7</accession>
<keyword evidence="6" id="KW-0804">Transcription</keyword>
<dbReference type="FunFam" id="3.30.300.20:FF:000005">
    <property type="entry name" value="Transcription termination/antitermination protein NusA"/>
    <property type="match status" value="1"/>
</dbReference>
<dbReference type="Pfam" id="PF08529">
    <property type="entry name" value="NusA_N"/>
    <property type="match status" value="1"/>
</dbReference>
<dbReference type="InterPro" id="IPR030842">
    <property type="entry name" value="TF_NusA_bacterial"/>
</dbReference>
<proteinExistence type="inferred from homology"/>
<evidence type="ECO:0000259" key="7">
    <source>
        <dbReference type="PROSITE" id="PS50126"/>
    </source>
</evidence>
<keyword evidence="2" id="KW-0963">Cytoplasm</keyword>
<dbReference type="CDD" id="cd22529">
    <property type="entry name" value="KH-II_NusA_rpt2"/>
    <property type="match status" value="1"/>
</dbReference>
<dbReference type="PANTHER" id="PTHR22648:SF0">
    <property type="entry name" value="TRANSCRIPTION TERMINATION_ANTITERMINATION PROTEIN NUSA"/>
    <property type="match status" value="1"/>
</dbReference>
<name>A0A644THL7_9ZZZZ</name>
<dbReference type="Gene3D" id="3.30.1480.10">
    <property type="entry name" value="NusA, N-terminal domain"/>
    <property type="match status" value="1"/>
</dbReference>
<organism evidence="8">
    <name type="scientific">bioreactor metagenome</name>
    <dbReference type="NCBI Taxonomy" id="1076179"/>
    <lineage>
        <taxon>unclassified sequences</taxon>
        <taxon>metagenomes</taxon>
        <taxon>ecological metagenomes</taxon>
    </lineage>
</organism>
<protein>
    <recommendedName>
        <fullName evidence="7">S1 motif domain-containing protein</fullName>
    </recommendedName>
</protein>
<dbReference type="InterPro" id="IPR013735">
    <property type="entry name" value="TF_NusA_N"/>
</dbReference>
<dbReference type="NCBIfam" id="TIGR01953">
    <property type="entry name" value="NusA"/>
    <property type="match status" value="1"/>
</dbReference>
<dbReference type="InterPro" id="IPR059113">
    <property type="entry name" value="Znf_ribbon"/>
</dbReference>
<dbReference type="EMBL" id="VSSQ01000032">
    <property type="protein sequence ID" value="MPL66364.1"/>
    <property type="molecule type" value="Genomic_DNA"/>
</dbReference>
<dbReference type="GO" id="GO:0005829">
    <property type="term" value="C:cytosol"/>
    <property type="evidence" value="ECO:0007669"/>
    <property type="project" value="TreeGrafter"/>
</dbReference>
<dbReference type="InterPro" id="IPR003029">
    <property type="entry name" value="S1_domain"/>
</dbReference>
<keyword evidence="1" id="KW-0806">Transcription termination</keyword>
<comment type="caution">
    <text evidence="8">The sequence shown here is derived from an EMBL/GenBank/DDBJ whole genome shotgun (WGS) entry which is preliminary data.</text>
</comment>
<dbReference type="SUPFAM" id="SSF69705">
    <property type="entry name" value="Transcription factor NusA, N-terminal domain"/>
    <property type="match status" value="1"/>
</dbReference>
<feature type="domain" description="S1 motif" evidence="7">
    <location>
        <begin position="137"/>
        <end position="201"/>
    </location>
</feature>
<dbReference type="CDD" id="cd02134">
    <property type="entry name" value="KH-II_NusA_rpt1"/>
    <property type="match status" value="1"/>
</dbReference>
<dbReference type="Pfam" id="PF26594">
    <property type="entry name" value="KH_NusA_2nd"/>
    <property type="match status" value="1"/>
</dbReference>
<evidence type="ECO:0000256" key="3">
    <source>
        <dbReference type="ARBA" id="ARBA00022814"/>
    </source>
</evidence>
<dbReference type="Pfam" id="PF13184">
    <property type="entry name" value="KH_NusA_1st"/>
    <property type="match status" value="1"/>
</dbReference>
<dbReference type="Pfam" id="PF00575">
    <property type="entry name" value="S1"/>
    <property type="match status" value="1"/>
</dbReference>
<evidence type="ECO:0000256" key="6">
    <source>
        <dbReference type="ARBA" id="ARBA00023163"/>
    </source>
</evidence>
<keyword evidence="5" id="KW-0805">Transcription regulation</keyword>
<evidence type="ECO:0000256" key="5">
    <source>
        <dbReference type="ARBA" id="ARBA00023015"/>
    </source>
</evidence>
<dbReference type="GO" id="GO:0006353">
    <property type="term" value="P:DNA-templated transcription termination"/>
    <property type="evidence" value="ECO:0007669"/>
    <property type="project" value="UniProtKB-KW"/>
</dbReference>
<dbReference type="CDD" id="cd04455">
    <property type="entry name" value="S1_NusA"/>
    <property type="match status" value="1"/>
</dbReference>
<dbReference type="SMART" id="SM00316">
    <property type="entry name" value="S1"/>
    <property type="match status" value="1"/>
</dbReference>
<evidence type="ECO:0000256" key="2">
    <source>
        <dbReference type="ARBA" id="ARBA00022490"/>
    </source>
</evidence>
<dbReference type="Pfam" id="PF13248">
    <property type="entry name" value="Zn_ribbon_3"/>
    <property type="match status" value="1"/>
</dbReference>
<dbReference type="Gene3D" id="3.30.300.20">
    <property type="match status" value="2"/>
</dbReference>
<reference evidence="8" key="1">
    <citation type="submission" date="2019-08" db="EMBL/GenBank/DDBJ databases">
        <authorList>
            <person name="Kucharzyk K."/>
            <person name="Murdoch R.W."/>
            <person name="Higgins S."/>
            <person name="Loffler F."/>
        </authorList>
    </citation>
    <scope>NUCLEOTIDE SEQUENCE</scope>
</reference>
<dbReference type="InterPro" id="IPR058582">
    <property type="entry name" value="KH_NusA_2nd"/>
</dbReference>
<evidence type="ECO:0000256" key="1">
    <source>
        <dbReference type="ARBA" id="ARBA00022472"/>
    </source>
</evidence>
<evidence type="ECO:0000313" key="8">
    <source>
        <dbReference type="EMBL" id="MPL66364.1"/>
    </source>
</evidence>
<keyword evidence="3" id="KW-0889">Transcription antitermination</keyword>
<dbReference type="AlphaFoldDB" id="A0A644THL7"/>